<feature type="transmembrane region" description="Helical" evidence="11">
    <location>
        <begin position="20"/>
        <end position="42"/>
    </location>
</feature>
<comment type="subunit">
    <text evidence="11">The system is composed of three essential subunits: KdpA, KdpB and KdpC.</text>
</comment>
<comment type="similarity">
    <text evidence="11">Belongs to the KdpC family.</text>
</comment>
<dbReference type="HAMAP" id="MF_00276">
    <property type="entry name" value="KdpC"/>
    <property type="match status" value="1"/>
</dbReference>
<evidence type="ECO:0000256" key="1">
    <source>
        <dbReference type="ARBA" id="ARBA00022448"/>
    </source>
</evidence>
<dbReference type="Pfam" id="PF02669">
    <property type="entry name" value="KdpC"/>
    <property type="match status" value="1"/>
</dbReference>
<evidence type="ECO:0000256" key="9">
    <source>
        <dbReference type="ARBA" id="ARBA00023065"/>
    </source>
</evidence>
<keyword evidence="4 11" id="KW-0812">Transmembrane</keyword>
<evidence type="ECO:0000256" key="11">
    <source>
        <dbReference type="HAMAP-Rule" id="MF_00276"/>
    </source>
</evidence>
<organism evidence="13 14">
    <name type="scientific">Kitasatospora kifunensis</name>
    <name type="common">Streptomyces kifunensis</name>
    <dbReference type="NCBI Taxonomy" id="58351"/>
    <lineage>
        <taxon>Bacteria</taxon>
        <taxon>Bacillati</taxon>
        <taxon>Actinomycetota</taxon>
        <taxon>Actinomycetes</taxon>
        <taxon>Kitasatosporales</taxon>
        <taxon>Streptomycetaceae</taxon>
        <taxon>Kitasatospora</taxon>
    </lineage>
</organism>
<dbReference type="NCBIfam" id="NF001454">
    <property type="entry name" value="PRK00315.1"/>
    <property type="match status" value="1"/>
</dbReference>
<dbReference type="GO" id="GO:0005524">
    <property type="term" value="F:ATP binding"/>
    <property type="evidence" value="ECO:0007669"/>
    <property type="project" value="UniProtKB-UniRule"/>
</dbReference>
<evidence type="ECO:0000256" key="12">
    <source>
        <dbReference type="SAM" id="MobiDB-lite"/>
    </source>
</evidence>
<keyword evidence="10 11" id="KW-0472">Membrane</keyword>
<feature type="region of interest" description="Disordered" evidence="12">
    <location>
        <begin position="65"/>
        <end position="115"/>
    </location>
</feature>
<keyword evidence="5 11" id="KW-0547">Nucleotide-binding</keyword>
<dbReference type="RefSeq" id="WP_184941750.1">
    <property type="nucleotide sequence ID" value="NZ_JACHJV010000001.1"/>
</dbReference>
<dbReference type="GO" id="GO:0008556">
    <property type="term" value="F:P-type potassium transmembrane transporter activity"/>
    <property type="evidence" value="ECO:0007669"/>
    <property type="project" value="InterPro"/>
</dbReference>
<keyword evidence="6 11" id="KW-0067">ATP-binding</keyword>
<keyword evidence="14" id="KW-1185">Reference proteome</keyword>
<evidence type="ECO:0000256" key="2">
    <source>
        <dbReference type="ARBA" id="ARBA00022475"/>
    </source>
</evidence>
<keyword evidence="2 11" id="KW-1003">Cell membrane</keyword>
<dbReference type="PIRSF" id="PIRSF001296">
    <property type="entry name" value="K_ATPase_KdpC"/>
    <property type="match status" value="1"/>
</dbReference>
<keyword evidence="9 11" id="KW-0406">Ion transport</keyword>
<evidence type="ECO:0000256" key="10">
    <source>
        <dbReference type="ARBA" id="ARBA00023136"/>
    </source>
</evidence>
<evidence type="ECO:0000256" key="5">
    <source>
        <dbReference type="ARBA" id="ARBA00022741"/>
    </source>
</evidence>
<evidence type="ECO:0000256" key="7">
    <source>
        <dbReference type="ARBA" id="ARBA00022958"/>
    </source>
</evidence>
<dbReference type="InterPro" id="IPR003820">
    <property type="entry name" value="KdpC"/>
</dbReference>
<comment type="caution">
    <text evidence="13">The sequence shown here is derived from an EMBL/GenBank/DDBJ whole genome shotgun (WGS) entry which is preliminary data.</text>
</comment>
<dbReference type="NCBIfam" id="TIGR00681">
    <property type="entry name" value="kdpC"/>
    <property type="match status" value="1"/>
</dbReference>
<sequence length="211" mass="22086">MAKPLPVLIRLHLTALRLLLLFTVLCGLVYPLLITGIAQLAFPGQANGSLVRAQGKVVGSGLLGQTFNLPKQNPADPNEQPRPDPRWFQPRPSAAGAGYDASASGASSLGSSDAGLTRTVRERRAALAAFDGVAPGQVPPDALTASASGLDPDISPAYAYQQVNRVAAARGLTPGQVRRLVREHLEGRTLGFLGQARVDVVTLNLALSRLG</sequence>
<keyword evidence="3 11" id="KW-0633">Potassium transport</keyword>
<proteinExistence type="inferred from homology"/>
<dbReference type="Proteomes" id="UP000540506">
    <property type="component" value="Unassembled WGS sequence"/>
</dbReference>
<comment type="subcellular location">
    <subcellularLocation>
        <location evidence="11">Cell membrane</location>
        <topology evidence="11">Single-pass membrane protein</topology>
    </subcellularLocation>
</comment>
<dbReference type="EMBL" id="JACHJV010000001">
    <property type="protein sequence ID" value="MBB4927449.1"/>
    <property type="molecule type" value="Genomic_DNA"/>
</dbReference>
<name>A0A7W7VZ74_KITKI</name>
<evidence type="ECO:0000256" key="6">
    <source>
        <dbReference type="ARBA" id="ARBA00022840"/>
    </source>
</evidence>
<keyword evidence="7 11" id="KW-0630">Potassium</keyword>
<reference evidence="13 14" key="1">
    <citation type="submission" date="2020-08" db="EMBL/GenBank/DDBJ databases">
        <title>Sequencing the genomes of 1000 actinobacteria strains.</title>
        <authorList>
            <person name="Klenk H.-P."/>
        </authorList>
    </citation>
    <scope>NUCLEOTIDE SEQUENCE [LARGE SCALE GENOMIC DNA]</scope>
    <source>
        <strain evidence="13 14">DSM 41654</strain>
    </source>
</reference>
<comment type="function">
    <text evidence="11">Part of the high-affinity ATP-driven potassium transport (or Kdp) system, which catalyzes the hydrolysis of ATP coupled with the electrogenic transport of potassium into the cytoplasm. This subunit acts as a catalytic chaperone that increases the ATP-binding affinity of the ATP-hydrolyzing subunit KdpB by the formation of a transient KdpB/KdpC/ATP ternary complex.</text>
</comment>
<keyword evidence="1 11" id="KW-0813">Transport</keyword>
<dbReference type="PANTHER" id="PTHR30042:SF2">
    <property type="entry name" value="POTASSIUM-TRANSPORTING ATPASE KDPC SUBUNIT"/>
    <property type="match status" value="1"/>
</dbReference>
<evidence type="ECO:0000313" key="14">
    <source>
        <dbReference type="Proteomes" id="UP000540506"/>
    </source>
</evidence>
<feature type="compositionally biased region" description="Low complexity" evidence="12">
    <location>
        <begin position="93"/>
        <end position="115"/>
    </location>
</feature>
<evidence type="ECO:0000256" key="3">
    <source>
        <dbReference type="ARBA" id="ARBA00022538"/>
    </source>
</evidence>
<protein>
    <recommendedName>
        <fullName evidence="11">Potassium-transporting ATPase KdpC subunit</fullName>
    </recommendedName>
    <alternativeName>
        <fullName evidence="11">ATP phosphohydrolase [potassium-transporting] C chain</fullName>
    </alternativeName>
    <alternativeName>
        <fullName evidence="11">Potassium-binding and translocating subunit C</fullName>
    </alternativeName>
    <alternativeName>
        <fullName evidence="11">Potassium-translocating ATPase C chain</fullName>
    </alternativeName>
</protein>
<gene>
    <name evidence="11" type="primary">kdpC</name>
    <name evidence="13" type="ORF">FHR34_006442</name>
</gene>
<dbReference type="PANTHER" id="PTHR30042">
    <property type="entry name" value="POTASSIUM-TRANSPORTING ATPASE C CHAIN"/>
    <property type="match status" value="1"/>
</dbReference>
<evidence type="ECO:0000256" key="4">
    <source>
        <dbReference type="ARBA" id="ARBA00022692"/>
    </source>
</evidence>
<evidence type="ECO:0000313" key="13">
    <source>
        <dbReference type="EMBL" id="MBB4927449.1"/>
    </source>
</evidence>
<keyword evidence="8 11" id="KW-1133">Transmembrane helix</keyword>
<accession>A0A7W7VZ74</accession>
<dbReference type="AlphaFoldDB" id="A0A7W7VZ74"/>
<evidence type="ECO:0000256" key="8">
    <source>
        <dbReference type="ARBA" id="ARBA00022989"/>
    </source>
</evidence>
<dbReference type="GO" id="GO:0005886">
    <property type="term" value="C:plasma membrane"/>
    <property type="evidence" value="ECO:0007669"/>
    <property type="project" value="UniProtKB-SubCell"/>
</dbReference>